<dbReference type="InterPro" id="IPR028359">
    <property type="entry name" value="UDP_ManNAc/GlcNAc_DH"/>
</dbReference>
<dbReference type="InterPro" id="IPR014026">
    <property type="entry name" value="UDP-Glc/GDP-Man_DH_dimer"/>
</dbReference>
<feature type="domain" description="UDP-glucose/GDP-mannose dehydrogenase C-terminal" evidence="4">
    <location>
        <begin position="347"/>
        <end position="447"/>
    </location>
</feature>
<evidence type="ECO:0000256" key="2">
    <source>
        <dbReference type="ARBA" id="ARBA00023027"/>
    </source>
</evidence>
<dbReference type="Pfam" id="PF03721">
    <property type="entry name" value="UDPG_MGDP_dh_N"/>
    <property type="match status" value="1"/>
</dbReference>
<reference evidence="5" key="1">
    <citation type="submission" date="2020-02" db="EMBL/GenBank/DDBJ databases">
        <authorList>
            <person name="Meier V. D."/>
        </authorList>
    </citation>
    <scope>NUCLEOTIDE SEQUENCE</scope>
    <source>
        <strain evidence="5">AVDCRST_MAG08</strain>
    </source>
</reference>
<evidence type="ECO:0000259" key="4">
    <source>
        <dbReference type="SMART" id="SM00984"/>
    </source>
</evidence>
<dbReference type="SUPFAM" id="SSF52413">
    <property type="entry name" value="UDP-glucose/GDP-mannose dehydrogenase C-terminal domain"/>
    <property type="match status" value="1"/>
</dbReference>
<protein>
    <submittedName>
        <fullName evidence="5">UDP-N-acetyl-D-glucosamine 6-dehydrogenase</fullName>
        <ecNumber evidence="5">1.1.1.136</ecNumber>
    </submittedName>
</protein>
<dbReference type="PANTHER" id="PTHR43491:SF1">
    <property type="entry name" value="UDP-N-ACETYL-D-MANNOSAMINE DEHYDROGENASE"/>
    <property type="match status" value="1"/>
</dbReference>
<dbReference type="InterPro" id="IPR001732">
    <property type="entry name" value="UDP-Glc/GDP-Man_DH_N"/>
</dbReference>
<dbReference type="GO" id="GO:0047004">
    <property type="term" value="F:UDP-N-acetylglucosamine 6-dehydrogenase activity"/>
    <property type="evidence" value="ECO:0007669"/>
    <property type="project" value="UniProtKB-EC"/>
</dbReference>
<dbReference type="NCBIfam" id="TIGR03026">
    <property type="entry name" value="NDP-sugDHase"/>
    <property type="match status" value="1"/>
</dbReference>
<organism evidence="5">
    <name type="scientific">uncultured Acetobacteraceae bacterium</name>
    <dbReference type="NCBI Taxonomy" id="169975"/>
    <lineage>
        <taxon>Bacteria</taxon>
        <taxon>Pseudomonadati</taxon>
        <taxon>Pseudomonadota</taxon>
        <taxon>Alphaproteobacteria</taxon>
        <taxon>Acetobacterales</taxon>
        <taxon>Acetobacteraceae</taxon>
        <taxon>environmental samples</taxon>
    </lineage>
</organism>
<dbReference type="PIRSF" id="PIRSF500136">
    <property type="entry name" value="UDP_ManNAc_DH"/>
    <property type="match status" value="1"/>
</dbReference>
<dbReference type="InterPro" id="IPR008927">
    <property type="entry name" value="6-PGluconate_DH-like_C_sf"/>
</dbReference>
<dbReference type="PIRSF" id="PIRSF000124">
    <property type="entry name" value="UDPglc_GDPman_dh"/>
    <property type="match status" value="1"/>
</dbReference>
<dbReference type="EC" id="1.1.1.136" evidence="5"/>
<keyword evidence="1 5" id="KW-0560">Oxidoreductase</keyword>
<dbReference type="InterPro" id="IPR036220">
    <property type="entry name" value="UDP-Glc/GDP-Man_DH_C_sf"/>
</dbReference>
<dbReference type="SMART" id="SM00984">
    <property type="entry name" value="UDPG_MGDP_dh_C"/>
    <property type="match status" value="1"/>
</dbReference>
<dbReference type="Pfam" id="PF03720">
    <property type="entry name" value="UDPG_MGDP_dh_C"/>
    <property type="match status" value="1"/>
</dbReference>
<proteinExistence type="inferred from homology"/>
<evidence type="ECO:0000256" key="1">
    <source>
        <dbReference type="ARBA" id="ARBA00023002"/>
    </source>
</evidence>
<dbReference type="PANTHER" id="PTHR43491">
    <property type="entry name" value="UDP-N-ACETYL-D-MANNOSAMINE DEHYDROGENASE"/>
    <property type="match status" value="1"/>
</dbReference>
<dbReference type="SUPFAM" id="SSF51735">
    <property type="entry name" value="NAD(P)-binding Rossmann-fold domains"/>
    <property type="match status" value="1"/>
</dbReference>
<dbReference type="GO" id="GO:0051287">
    <property type="term" value="F:NAD binding"/>
    <property type="evidence" value="ECO:0007669"/>
    <property type="project" value="InterPro"/>
</dbReference>
<keyword evidence="2" id="KW-0520">NAD</keyword>
<dbReference type="Gene3D" id="3.40.50.720">
    <property type="entry name" value="NAD(P)-binding Rossmann-like Domain"/>
    <property type="match status" value="2"/>
</dbReference>
<dbReference type="InterPro" id="IPR014027">
    <property type="entry name" value="UDP-Glc/GDP-Man_DH_C"/>
</dbReference>
<dbReference type="InterPro" id="IPR036291">
    <property type="entry name" value="NAD(P)-bd_dom_sf"/>
</dbReference>
<evidence type="ECO:0000256" key="3">
    <source>
        <dbReference type="PIRNR" id="PIRNR000124"/>
    </source>
</evidence>
<dbReference type="AlphaFoldDB" id="A0A6J4JE91"/>
<dbReference type="GO" id="GO:0016628">
    <property type="term" value="F:oxidoreductase activity, acting on the CH-CH group of donors, NAD or NADP as acceptor"/>
    <property type="evidence" value="ECO:0007669"/>
    <property type="project" value="InterPro"/>
</dbReference>
<gene>
    <name evidence="5" type="ORF">AVDCRST_MAG08-3528</name>
</gene>
<sequence length="458" mass="47973">MLDLLMETPAPPGPVPDRSTAAALARRLAARTATVAVVGLGHVGLPLALAAARAGFRTIGLDSDPERTARLSAGESPLRHVPAAALRRALLDGSFRPGDEADLANADAVLICVPTPLGPDRQPDLSYVEAATAQVARRLRPGQLISLESTTWPGTTRERVLPILEAGGLRCGRDFFLAYSPEREDPGNPDFGTADIPKVVAGADAASSRLALMFYGAVVRRTVPVASLEAAEAVKLSENVFRAVNIALANELKLAFGAMGIDPWAVTEAAATKPFGYMPFWPGPGPGGHCIPVDPHYLAWRARGQGAETPLIDLACAINDGMPRHVLGRLGDALAERGRGLAGARVLVVGVGYKRNHEDARESPGLRLMEMLEAEGAATEYLDPLVPEIPVTPEHPSLAGRRGIVWSAAAVRGFDAALVAADHDGVDYAALVAAVPLVVDTRNVCARLGLAGAHIVTA</sequence>
<accession>A0A6J4JE91</accession>
<dbReference type="GO" id="GO:0000271">
    <property type="term" value="P:polysaccharide biosynthetic process"/>
    <property type="evidence" value="ECO:0007669"/>
    <property type="project" value="InterPro"/>
</dbReference>
<comment type="similarity">
    <text evidence="3">Belongs to the UDP-glucose/GDP-mannose dehydrogenase family.</text>
</comment>
<dbReference type="Pfam" id="PF00984">
    <property type="entry name" value="UDPG_MGDP_dh"/>
    <property type="match status" value="1"/>
</dbReference>
<dbReference type="InterPro" id="IPR017476">
    <property type="entry name" value="UDP-Glc/GDP-Man"/>
</dbReference>
<name>A0A6J4JE91_9PROT</name>
<evidence type="ECO:0000313" key="5">
    <source>
        <dbReference type="EMBL" id="CAA9277343.1"/>
    </source>
</evidence>
<dbReference type="SUPFAM" id="SSF48179">
    <property type="entry name" value="6-phosphogluconate dehydrogenase C-terminal domain-like"/>
    <property type="match status" value="1"/>
</dbReference>
<dbReference type="EMBL" id="CADCTG010000266">
    <property type="protein sequence ID" value="CAA9277343.1"/>
    <property type="molecule type" value="Genomic_DNA"/>
</dbReference>